<evidence type="ECO:0000256" key="1">
    <source>
        <dbReference type="ARBA" id="ARBA00000085"/>
    </source>
</evidence>
<comment type="catalytic activity">
    <reaction evidence="1">
        <text>ATP + protein L-histidine = ADP + protein N-phospho-L-histidine.</text>
        <dbReference type="EC" id="2.7.13.3"/>
    </reaction>
</comment>
<evidence type="ECO:0000313" key="16">
    <source>
        <dbReference type="EMBL" id="HIX51411.1"/>
    </source>
</evidence>
<evidence type="ECO:0000256" key="10">
    <source>
        <dbReference type="ARBA" id="ARBA00022989"/>
    </source>
</evidence>
<keyword evidence="4" id="KW-0597">Phosphoprotein</keyword>
<dbReference type="Pfam" id="PF00512">
    <property type="entry name" value="HisKA"/>
    <property type="match status" value="1"/>
</dbReference>
<dbReference type="Proteomes" id="UP000886780">
    <property type="component" value="Unassembled WGS sequence"/>
</dbReference>
<evidence type="ECO:0000256" key="8">
    <source>
        <dbReference type="ARBA" id="ARBA00022777"/>
    </source>
</evidence>
<dbReference type="InterPro" id="IPR003594">
    <property type="entry name" value="HATPase_dom"/>
</dbReference>
<feature type="domain" description="Histidine kinase" evidence="15">
    <location>
        <begin position="137"/>
        <end position="353"/>
    </location>
</feature>
<evidence type="ECO:0000256" key="11">
    <source>
        <dbReference type="ARBA" id="ARBA00023012"/>
    </source>
</evidence>
<evidence type="ECO:0000256" key="13">
    <source>
        <dbReference type="SAM" id="Coils"/>
    </source>
</evidence>
<evidence type="ECO:0000256" key="4">
    <source>
        <dbReference type="ARBA" id="ARBA00022553"/>
    </source>
</evidence>
<evidence type="ECO:0000256" key="3">
    <source>
        <dbReference type="ARBA" id="ARBA00012438"/>
    </source>
</evidence>
<dbReference type="SMART" id="SM00387">
    <property type="entry name" value="HATPase_c"/>
    <property type="match status" value="1"/>
</dbReference>
<evidence type="ECO:0000256" key="2">
    <source>
        <dbReference type="ARBA" id="ARBA00004141"/>
    </source>
</evidence>
<dbReference type="CDD" id="cd00082">
    <property type="entry name" value="HisKA"/>
    <property type="match status" value="1"/>
</dbReference>
<reference evidence="16" key="2">
    <citation type="submission" date="2021-04" db="EMBL/GenBank/DDBJ databases">
        <authorList>
            <person name="Gilroy R."/>
        </authorList>
    </citation>
    <scope>NUCLEOTIDE SEQUENCE</scope>
    <source>
        <strain evidence="16">ChiGjej4B4-12881</strain>
    </source>
</reference>
<dbReference type="PANTHER" id="PTHR45569:SF1">
    <property type="entry name" value="SENSOR PROTEIN KDPD"/>
    <property type="match status" value="1"/>
</dbReference>
<evidence type="ECO:0000256" key="6">
    <source>
        <dbReference type="ARBA" id="ARBA00022692"/>
    </source>
</evidence>
<dbReference type="Gene3D" id="3.30.565.10">
    <property type="entry name" value="Histidine kinase-like ATPase, C-terminal domain"/>
    <property type="match status" value="1"/>
</dbReference>
<keyword evidence="13" id="KW-0175">Coiled coil</keyword>
<keyword evidence="9" id="KW-0067">ATP-binding</keyword>
<dbReference type="InterPro" id="IPR004358">
    <property type="entry name" value="Sig_transdc_His_kin-like_C"/>
</dbReference>
<keyword evidence="5" id="KW-0808">Transferase</keyword>
<dbReference type="PANTHER" id="PTHR45569">
    <property type="entry name" value="SENSOR PROTEIN KDPD"/>
    <property type="match status" value="1"/>
</dbReference>
<feature type="transmembrane region" description="Helical" evidence="14">
    <location>
        <begin position="40"/>
        <end position="67"/>
    </location>
</feature>
<protein>
    <recommendedName>
        <fullName evidence="3">histidine kinase</fullName>
        <ecNumber evidence="3">2.7.13.3</ecNumber>
    </recommendedName>
</protein>
<dbReference type="InterPro" id="IPR025201">
    <property type="entry name" value="KdpD_TM"/>
</dbReference>
<dbReference type="InterPro" id="IPR036890">
    <property type="entry name" value="HATPase_C_sf"/>
</dbReference>
<feature type="coiled-coil region" evidence="13">
    <location>
        <begin position="108"/>
        <end position="135"/>
    </location>
</feature>
<dbReference type="PROSITE" id="PS50109">
    <property type="entry name" value="HIS_KIN"/>
    <property type="match status" value="1"/>
</dbReference>
<dbReference type="Pfam" id="PF02518">
    <property type="entry name" value="HATPase_c"/>
    <property type="match status" value="1"/>
</dbReference>
<keyword evidence="6 14" id="KW-0812">Transmembrane</keyword>
<reference evidence="16" key="1">
    <citation type="journal article" date="2021" name="PeerJ">
        <title>Extensive microbial diversity within the chicken gut microbiome revealed by metagenomics and culture.</title>
        <authorList>
            <person name="Gilroy R."/>
            <person name="Ravi A."/>
            <person name="Getino M."/>
            <person name="Pursley I."/>
            <person name="Horton D.L."/>
            <person name="Alikhan N.F."/>
            <person name="Baker D."/>
            <person name="Gharbi K."/>
            <person name="Hall N."/>
            <person name="Watson M."/>
            <person name="Adriaenssens E.M."/>
            <person name="Foster-Nyarko E."/>
            <person name="Jarju S."/>
            <person name="Secka A."/>
            <person name="Antonio M."/>
            <person name="Oren A."/>
            <person name="Chaudhuri R.R."/>
            <person name="La Ragione R."/>
            <person name="Hildebrand F."/>
            <person name="Pallen M.J."/>
        </authorList>
    </citation>
    <scope>NUCLEOTIDE SEQUENCE</scope>
    <source>
        <strain evidence="16">ChiGjej4B4-12881</strain>
    </source>
</reference>
<dbReference type="InterPro" id="IPR036097">
    <property type="entry name" value="HisK_dim/P_sf"/>
</dbReference>
<evidence type="ECO:0000256" key="7">
    <source>
        <dbReference type="ARBA" id="ARBA00022741"/>
    </source>
</evidence>
<evidence type="ECO:0000313" key="17">
    <source>
        <dbReference type="Proteomes" id="UP000886780"/>
    </source>
</evidence>
<keyword evidence="11" id="KW-0902">Two-component regulatory system</keyword>
<evidence type="ECO:0000256" key="14">
    <source>
        <dbReference type="SAM" id="Phobius"/>
    </source>
</evidence>
<keyword evidence="10 14" id="KW-1133">Transmembrane helix</keyword>
<dbReference type="InterPro" id="IPR005467">
    <property type="entry name" value="His_kinase_dom"/>
</dbReference>
<dbReference type="InterPro" id="IPR038318">
    <property type="entry name" value="KdpD_sf"/>
</dbReference>
<gene>
    <name evidence="16" type="ORF">IAA28_01245</name>
</gene>
<dbReference type="Gene3D" id="1.10.287.130">
    <property type="match status" value="1"/>
</dbReference>
<keyword evidence="8" id="KW-0418">Kinase</keyword>
<dbReference type="InterPro" id="IPR052023">
    <property type="entry name" value="Histidine_kinase_KdpD"/>
</dbReference>
<organism evidence="16 17">
    <name type="scientific">Candidatus Lachnoclostridium stercoripullorum</name>
    <dbReference type="NCBI Taxonomy" id="2838635"/>
    <lineage>
        <taxon>Bacteria</taxon>
        <taxon>Bacillati</taxon>
        <taxon>Bacillota</taxon>
        <taxon>Clostridia</taxon>
        <taxon>Lachnospirales</taxon>
        <taxon>Lachnospiraceae</taxon>
    </lineage>
</organism>
<dbReference type="Gene3D" id="1.20.120.620">
    <property type="entry name" value="Backbone structure of the membrane domain of e. Coli histidine kinase receptor kdpd"/>
    <property type="match status" value="1"/>
</dbReference>
<comment type="subcellular location">
    <subcellularLocation>
        <location evidence="2">Membrane</location>
        <topology evidence="2">Multi-pass membrane protein</topology>
    </subcellularLocation>
</comment>
<dbReference type="PRINTS" id="PR00344">
    <property type="entry name" value="BCTRLSENSOR"/>
</dbReference>
<dbReference type="AlphaFoldDB" id="A0A9D1W254"/>
<comment type="caution">
    <text evidence="16">The sequence shown here is derived from an EMBL/GenBank/DDBJ whole genome shotgun (WGS) entry which is preliminary data.</text>
</comment>
<sequence>MDRKTLLCNILTTALILGFSTAVSFAFYRISGNAENVPAFYMLAVVFIARFTTGYVPGIAAALISVVCVNYAFTSPYFSLAFNLDGYPVTFASMLIIACLTSMTTTHLKEKNRILREQEKLLMEAEKEKMRANLLRAVSHDLRTPLTSIIGASSTYLENGAFLSEGEKLQMVQTIYDDSNWLLHMVENLLSVTKIRQDGARLTKTLEPLEEVVSEAVSRLKKRIPDASIRVTTPENFIMVPMDATLIEQVIINLLENGIYHSGSTEPMELTVIAAERQVYFRIRDHGHGIREDLLPRIFDGYADTPASSGDSRKGMGIGLSICKTIIMAHNGRIWAQNLSDGALFTFTLPLGDEPYES</sequence>
<dbReference type="GO" id="GO:0005886">
    <property type="term" value="C:plasma membrane"/>
    <property type="evidence" value="ECO:0007669"/>
    <property type="project" value="TreeGrafter"/>
</dbReference>
<dbReference type="SMART" id="SM00388">
    <property type="entry name" value="HisKA"/>
    <property type="match status" value="1"/>
</dbReference>
<dbReference type="EC" id="2.7.13.3" evidence="3"/>
<evidence type="ECO:0000259" key="15">
    <source>
        <dbReference type="PROSITE" id="PS50109"/>
    </source>
</evidence>
<keyword evidence="7" id="KW-0547">Nucleotide-binding</keyword>
<dbReference type="SUPFAM" id="SSF47384">
    <property type="entry name" value="Homodimeric domain of signal transducing histidine kinase"/>
    <property type="match status" value="1"/>
</dbReference>
<dbReference type="GO" id="GO:0000155">
    <property type="term" value="F:phosphorelay sensor kinase activity"/>
    <property type="evidence" value="ECO:0007669"/>
    <property type="project" value="InterPro"/>
</dbReference>
<dbReference type="GO" id="GO:0005524">
    <property type="term" value="F:ATP binding"/>
    <property type="evidence" value="ECO:0007669"/>
    <property type="project" value="UniProtKB-KW"/>
</dbReference>
<accession>A0A9D1W254</accession>
<feature type="transmembrane region" description="Helical" evidence="14">
    <location>
        <begin position="87"/>
        <end position="108"/>
    </location>
</feature>
<dbReference type="InterPro" id="IPR003661">
    <property type="entry name" value="HisK_dim/P_dom"/>
</dbReference>
<evidence type="ECO:0000256" key="12">
    <source>
        <dbReference type="ARBA" id="ARBA00023136"/>
    </source>
</evidence>
<name>A0A9D1W254_9FIRM</name>
<keyword evidence="12 14" id="KW-0472">Membrane</keyword>
<dbReference type="SUPFAM" id="SSF55874">
    <property type="entry name" value="ATPase domain of HSP90 chaperone/DNA topoisomerase II/histidine kinase"/>
    <property type="match status" value="1"/>
</dbReference>
<dbReference type="EMBL" id="DXEU01000023">
    <property type="protein sequence ID" value="HIX51411.1"/>
    <property type="molecule type" value="Genomic_DNA"/>
</dbReference>
<evidence type="ECO:0000256" key="5">
    <source>
        <dbReference type="ARBA" id="ARBA00022679"/>
    </source>
</evidence>
<proteinExistence type="predicted"/>
<dbReference type="Pfam" id="PF13493">
    <property type="entry name" value="DUF4118"/>
    <property type="match status" value="1"/>
</dbReference>
<feature type="transmembrane region" description="Helical" evidence="14">
    <location>
        <begin position="6"/>
        <end position="28"/>
    </location>
</feature>
<evidence type="ECO:0000256" key="9">
    <source>
        <dbReference type="ARBA" id="ARBA00022840"/>
    </source>
</evidence>